<protein>
    <recommendedName>
        <fullName evidence="3">Metallopeptidase DUF4344</fullName>
    </recommendedName>
</protein>
<evidence type="ECO:0000313" key="1">
    <source>
        <dbReference type="EMBL" id="MCW1915035.1"/>
    </source>
</evidence>
<accession>A0ABT3G729</accession>
<reference evidence="1" key="1">
    <citation type="submission" date="2022-10" db="EMBL/GenBank/DDBJ databases">
        <title>Luteolibacter sp. GHJ8, whole genome shotgun sequencing project.</title>
        <authorList>
            <person name="Zhao G."/>
            <person name="Shen L."/>
        </authorList>
    </citation>
    <scope>NUCLEOTIDE SEQUENCE</scope>
    <source>
        <strain evidence="1">GHJ8</strain>
    </source>
</reference>
<keyword evidence="2" id="KW-1185">Reference proteome</keyword>
<evidence type="ECO:0008006" key="3">
    <source>
        <dbReference type="Google" id="ProtNLM"/>
    </source>
</evidence>
<gene>
    <name evidence="1" type="ORF">OJ996_15720</name>
</gene>
<sequence>MRWLAFFAIESLVVQAQEIQSPIPEKIREEFKLSPFYAKVVMTGEFPIVSSAKVSDPALSEAAVLVKSMLEGRDDILSAMAKNKVRLTVMATGERTCDVPEHSDLTPKEFWNRRARGLGATHERPSVSCGEENLLCCPGDPYSTESIMVHEFAHAIHQMGVNSLDSSFDERLKAAYDAALKEGKWKNCYAAENHYEYWAEAVQSWFGTNRENDAIHNHVNTRAELKEYDPGVAKLCEEIFGDKKWSYVRADDASRKGEAHLKGLDRAKLPKFEWSEAENEAGKREK</sequence>
<dbReference type="InterPro" id="IPR024079">
    <property type="entry name" value="MetalloPept_cat_dom_sf"/>
</dbReference>
<dbReference type="SUPFAM" id="SSF55486">
    <property type="entry name" value="Metalloproteases ('zincins'), catalytic domain"/>
    <property type="match status" value="1"/>
</dbReference>
<comment type="caution">
    <text evidence="1">The sequence shown here is derived from an EMBL/GenBank/DDBJ whole genome shotgun (WGS) entry which is preliminary data.</text>
</comment>
<dbReference type="EMBL" id="JAPDDR010000008">
    <property type="protein sequence ID" value="MCW1915035.1"/>
    <property type="molecule type" value="Genomic_DNA"/>
</dbReference>
<name>A0ABT3G729_9BACT</name>
<dbReference type="RefSeq" id="WP_264514578.1">
    <property type="nucleotide sequence ID" value="NZ_JAPDDR010000008.1"/>
</dbReference>
<dbReference type="Proteomes" id="UP001165653">
    <property type="component" value="Unassembled WGS sequence"/>
</dbReference>
<proteinExistence type="predicted"/>
<organism evidence="1 2">
    <name type="scientific">Luteolibacter rhizosphaerae</name>
    <dbReference type="NCBI Taxonomy" id="2989719"/>
    <lineage>
        <taxon>Bacteria</taxon>
        <taxon>Pseudomonadati</taxon>
        <taxon>Verrucomicrobiota</taxon>
        <taxon>Verrucomicrobiia</taxon>
        <taxon>Verrucomicrobiales</taxon>
        <taxon>Verrucomicrobiaceae</taxon>
        <taxon>Luteolibacter</taxon>
    </lineage>
</organism>
<evidence type="ECO:0000313" key="2">
    <source>
        <dbReference type="Proteomes" id="UP001165653"/>
    </source>
</evidence>
<dbReference type="Gene3D" id="3.40.390.10">
    <property type="entry name" value="Collagenase (Catalytic Domain)"/>
    <property type="match status" value="1"/>
</dbReference>